<evidence type="ECO:0000313" key="2">
    <source>
        <dbReference type="Proteomes" id="UP000765003"/>
    </source>
</evidence>
<dbReference type="Gene3D" id="1.10.150.240">
    <property type="entry name" value="Putative phosphatase, domain 2"/>
    <property type="match status" value="1"/>
</dbReference>
<dbReference type="InterPro" id="IPR006439">
    <property type="entry name" value="HAD-SF_hydro_IA"/>
</dbReference>
<dbReference type="SFLD" id="SFLDS00003">
    <property type="entry name" value="Haloacid_Dehalogenase"/>
    <property type="match status" value="1"/>
</dbReference>
<evidence type="ECO:0000313" key="1">
    <source>
        <dbReference type="EMBL" id="MBN4077432.1"/>
    </source>
</evidence>
<sequence length="261" mass="29063">MNKLRLIKNNCIIHEDIKLVLFDKDGTLTDVHYYWVKMINLRSQLIYGTFFINKKNKNEIINHVSAAMGVDIAKNRLKPEGPVGVKSREHIIKTALDAANELLSKKISLVEMSEVFKKIDEQTAKNILPLLSILPGVKAFLAKCKKYKIKLAIVTTDITPRAKISMNALGLSELFDQILGGDLVRNKKPAPDIAKMAMEKCQIAPENTAVIGDHPVDINMGLNSNIKCNIGVLTGLASEEDLKKHNCYIIETFNDLAVKNA</sequence>
<dbReference type="InterPro" id="IPR023214">
    <property type="entry name" value="HAD_sf"/>
</dbReference>
<dbReference type="PRINTS" id="PR00413">
    <property type="entry name" value="HADHALOGNASE"/>
</dbReference>
<dbReference type="Pfam" id="PF00702">
    <property type="entry name" value="Hydrolase"/>
    <property type="match status" value="1"/>
</dbReference>
<dbReference type="EMBL" id="JAFITA010000010">
    <property type="protein sequence ID" value="MBN4077432.1"/>
    <property type="molecule type" value="Genomic_DNA"/>
</dbReference>
<accession>A0ABS3AX89</accession>
<dbReference type="SUPFAM" id="SSF56784">
    <property type="entry name" value="HAD-like"/>
    <property type="match status" value="1"/>
</dbReference>
<comment type="caution">
    <text evidence="1">The sequence shown here is derived from an EMBL/GenBank/DDBJ whole genome shotgun (WGS) entry which is preliminary data.</text>
</comment>
<name>A0ABS3AX89_9FIRM</name>
<dbReference type="InterPro" id="IPR050155">
    <property type="entry name" value="HAD-like_hydrolase_sf"/>
</dbReference>
<keyword evidence="1" id="KW-0378">Hydrolase</keyword>
<dbReference type="PANTHER" id="PTHR43434">
    <property type="entry name" value="PHOSPHOGLYCOLATE PHOSPHATASE"/>
    <property type="match status" value="1"/>
</dbReference>
<proteinExistence type="predicted"/>
<dbReference type="SFLD" id="SFLDG01129">
    <property type="entry name" value="C1.5:_HAD__Beta-PGM__Phosphata"/>
    <property type="match status" value="1"/>
</dbReference>
<dbReference type="GO" id="GO:0016787">
    <property type="term" value="F:hydrolase activity"/>
    <property type="evidence" value="ECO:0007669"/>
    <property type="project" value="UniProtKB-KW"/>
</dbReference>
<dbReference type="Proteomes" id="UP000765003">
    <property type="component" value="Unassembled WGS sequence"/>
</dbReference>
<protein>
    <submittedName>
        <fullName evidence="1">HAD family hydrolase</fullName>
    </submittedName>
</protein>
<organism evidence="1 2">
    <name type="scientific">Sulfobacillus acidophilus</name>
    <dbReference type="NCBI Taxonomy" id="53633"/>
    <lineage>
        <taxon>Bacteria</taxon>
        <taxon>Bacillati</taxon>
        <taxon>Bacillota</taxon>
        <taxon>Clostridia</taxon>
        <taxon>Eubacteriales</taxon>
        <taxon>Clostridiales Family XVII. Incertae Sedis</taxon>
        <taxon>Sulfobacillus</taxon>
    </lineage>
</organism>
<dbReference type="InterPro" id="IPR036412">
    <property type="entry name" value="HAD-like_sf"/>
</dbReference>
<gene>
    <name evidence="1" type="ORF">JYT19_00815</name>
</gene>
<keyword evidence="2" id="KW-1185">Reference proteome</keyword>
<dbReference type="InterPro" id="IPR023198">
    <property type="entry name" value="PGP-like_dom2"/>
</dbReference>
<dbReference type="PANTHER" id="PTHR43434:SF1">
    <property type="entry name" value="PHOSPHOGLYCOLATE PHOSPHATASE"/>
    <property type="match status" value="1"/>
</dbReference>
<dbReference type="Gene3D" id="3.40.50.1000">
    <property type="entry name" value="HAD superfamily/HAD-like"/>
    <property type="match status" value="1"/>
</dbReference>
<reference evidence="1" key="1">
    <citation type="submission" date="2021-02" db="EMBL/GenBank/DDBJ databases">
        <title>Activity-based single-cell genomes from oceanic crustal fluid captures similar information to metagenomic and metatranscriptomic surveys with orders of magnitude less sampling.</title>
        <authorList>
            <person name="D'Angelo T.S."/>
            <person name="Orcutt B.N."/>
        </authorList>
    </citation>
    <scope>NUCLEOTIDE SEQUENCE [LARGE SCALE GENOMIC DNA]</scope>
    <source>
        <strain evidence="1">AH-315-E05</strain>
    </source>
</reference>